<dbReference type="RefSeq" id="XP_020053670.1">
    <property type="nucleotide sequence ID" value="XM_020196726.1"/>
</dbReference>
<name>A0A1L9WMJ8_ASPA1</name>
<protein>
    <submittedName>
        <fullName evidence="1">Uncharacterized protein</fullName>
    </submittedName>
</protein>
<dbReference type="EMBL" id="KV878983">
    <property type="protein sequence ID" value="OJJ97330.1"/>
    <property type="molecule type" value="Genomic_DNA"/>
</dbReference>
<evidence type="ECO:0000313" key="2">
    <source>
        <dbReference type="Proteomes" id="UP000184546"/>
    </source>
</evidence>
<proteinExistence type="predicted"/>
<keyword evidence="2" id="KW-1185">Reference proteome</keyword>
<gene>
    <name evidence="1" type="ORF">ASPACDRAFT_124271</name>
</gene>
<organism evidence="1 2">
    <name type="scientific">Aspergillus aculeatus (strain ATCC 16872 / CBS 172.66 / WB 5094)</name>
    <dbReference type="NCBI Taxonomy" id="690307"/>
    <lineage>
        <taxon>Eukaryota</taxon>
        <taxon>Fungi</taxon>
        <taxon>Dikarya</taxon>
        <taxon>Ascomycota</taxon>
        <taxon>Pezizomycotina</taxon>
        <taxon>Eurotiomycetes</taxon>
        <taxon>Eurotiomycetidae</taxon>
        <taxon>Eurotiales</taxon>
        <taxon>Aspergillaceae</taxon>
        <taxon>Aspergillus</taxon>
        <taxon>Aspergillus subgen. Circumdati</taxon>
    </lineage>
</organism>
<dbReference type="AlphaFoldDB" id="A0A1L9WMJ8"/>
<evidence type="ECO:0000313" key="1">
    <source>
        <dbReference type="EMBL" id="OJJ97330.1"/>
    </source>
</evidence>
<dbReference type="GeneID" id="30970540"/>
<dbReference type="VEuPathDB" id="FungiDB:ASPACDRAFT_124271"/>
<dbReference type="Proteomes" id="UP000184546">
    <property type="component" value="Unassembled WGS sequence"/>
</dbReference>
<sequence>MSTAGRLAYPKILPGSPQWQVRHHLRGALVRYRLDPWWLTDLGAGLGSVFQVGLKCVSREPFKNGSCDRVEHGMENADRKMNLEEWLC</sequence>
<reference evidence="2" key="1">
    <citation type="journal article" date="2017" name="Genome Biol.">
        <title>Comparative genomics reveals high biological diversity and specific adaptations in the industrially and medically important fungal genus Aspergillus.</title>
        <authorList>
            <person name="de Vries R.P."/>
            <person name="Riley R."/>
            <person name="Wiebenga A."/>
            <person name="Aguilar-Osorio G."/>
            <person name="Amillis S."/>
            <person name="Uchima C.A."/>
            <person name="Anderluh G."/>
            <person name="Asadollahi M."/>
            <person name="Askin M."/>
            <person name="Barry K."/>
            <person name="Battaglia E."/>
            <person name="Bayram O."/>
            <person name="Benocci T."/>
            <person name="Braus-Stromeyer S.A."/>
            <person name="Caldana C."/>
            <person name="Canovas D."/>
            <person name="Cerqueira G.C."/>
            <person name="Chen F."/>
            <person name="Chen W."/>
            <person name="Choi C."/>
            <person name="Clum A."/>
            <person name="Dos Santos R.A."/>
            <person name="Damasio A.R."/>
            <person name="Diallinas G."/>
            <person name="Emri T."/>
            <person name="Fekete E."/>
            <person name="Flipphi M."/>
            <person name="Freyberg S."/>
            <person name="Gallo A."/>
            <person name="Gournas C."/>
            <person name="Habgood R."/>
            <person name="Hainaut M."/>
            <person name="Harispe M.L."/>
            <person name="Henrissat B."/>
            <person name="Hilden K.S."/>
            <person name="Hope R."/>
            <person name="Hossain A."/>
            <person name="Karabika E."/>
            <person name="Karaffa L."/>
            <person name="Karanyi Z."/>
            <person name="Krasevec N."/>
            <person name="Kuo A."/>
            <person name="Kusch H."/>
            <person name="LaButti K."/>
            <person name="Lagendijk E.L."/>
            <person name="Lapidus A."/>
            <person name="Levasseur A."/>
            <person name="Lindquist E."/>
            <person name="Lipzen A."/>
            <person name="Logrieco A.F."/>
            <person name="MacCabe A."/>
            <person name="Maekelae M.R."/>
            <person name="Malavazi I."/>
            <person name="Melin P."/>
            <person name="Meyer V."/>
            <person name="Mielnichuk N."/>
            <person name="Miskei M."/>
            <person name="Molnar A.P."/>
            <person name="Mule G."/>
            <person name="Ngan C.Y."/>
            <person name="Orejas M."/>
            <person name="Orosz E."/>
            <person name="Ouedraogo J.P."/>
            <person name="Overkamp K.M."/>
            <person name="Park H.-S."/>
            <person name="Perrone G."/>
            <person name="Piumi F."/>
            <person name="Punt P.J."/>
            <person name="Ram A.F."/>
            <person name="Ramon A."/>
            <person name="Rauscher S."/>
            <person name="Record E."/>
            <person name="Riano-Pachon D.M."/>
            <person name="Robert V."/>
            <person name="Roehrig J."/>
            <person name="Ruller R."/>
            <person name="Salamov A."/>
            <person name="Salih N.S."/>
            <person name="Samson R.A."/>
            <person name="Sandor E."/>
            <person name="Sanguinetti M."/>
            <person name="Schuetze T."/>
            <person name="Sepcic K."/>
            <person name="Shelest E."/>
            <person name="Sherlock G."/>
            <person name="Sophianopoulou V."/>
            <person name="Squina F.M."/>
            <person name="Sun H."/>
            <person name="Susca A."/>
            <person name="Todd R.B."/>
            <person name="Tsang A."/>
            <person name="Unkles S.E."/>
            <person name="van de Wiele N."/>
            <person name="van Rossen-Uffink D."/>
            <person name="Oliveira J.V."/>
            <person name="Vesth T.C."/>
            <person name="Visser J."/>
            <person name="Yu J.-H."/>
            <person name="Zhou M."/>
            <person name="Andersen M.R."/>
            <person name="Archer D.B."/>
            <person name="Baker S.E."/>
            <person name="Benoit I."/>
            <person name="Brakhage A.A."/>
            <person name="Braus G.H."/>
            <person name="Fischer R."/>
            <person name="Frisvad J.C."/>
            <person name="Goldman G.H."/>
            <person name="Houbraken J."/>
            <person name="Oakley B."/>
            <person name="Pocsi I."/>
            <person name="Scazzocchio C."/>
            <person name="Seiboth B."/>
            <person name="vanKuyk P.A."/>
            <person name="Wortman J."/>
            <person name="Dyer P.S."/>
            <person name="Grigoriev I.V."/>
        </authorList>
    </citation>
    <scope>NUCLEOTIDE SEQUENCE [LARGE SCALE GENOMIC DNA]</scope>
    <source>
        <strain evidence="2">ATCC 16872 / CBS 172.66 / WB 5094</strain>
    </source>
</reference>
<accession>A0A1L9WMJ8</accession>